<dbReference type="Proteomes" id="UP001060085">
    <property type="component" value="Linkage Group LG06"/>
</dbReference>
<evidence type="ECO:0000313" key="1">
    <source>
        <dbReference type="EMBL" id="KAI5660457.1"/>
    </source>
</evidence>
<dbReference type="EMBL" id="CM044706">
    <property type="protein sequence ID" value="KAI5660457.1"/>
    <property type="molecule type" value="Genomic_DNA"/>
</dbReference>
<comment type="caution">
    <text evidence="1">The sequence shown here is derived from an EMBL/GenBank/DDBJ whole genome shotgun (WGS) entry which is preliminary data.</text>
</comment>
<name>A0ACC0AJ34_CATRO</name>
<gene>
    <name evidence="1" type="ORF">M9H77_29250</name>
</gene>
<sequence>MEVEIKLRLPDSTSHQRLSNILSPHHITTFIQENMFFDGPNSELSSNLAALRLRFYNLDSRCVISLKSKPVISGGISRVQEQEEPLDPSIGRACVAEPWRLLLLDSAIIKRVKEEYGIGEKNGLVVLGGFKNLRAVYDWNGLKLELDETQYDFGTCYEIECETSEPEKAKNLLEELLKTNGIQYSYSKTNKFAIFRSRKLPE</sequence>
<evidence type="ECO:0000313" key="2">
    <source>
        <dbReference type="Proteomes" id="UP001060085"/>
    </source>
</evidence>
<reference evidence="2" key="1">
    <citation type="journal article" date="2023" name="Nat. Plants">
        <title>Single-cell RNA sequencing provides a high-resolution roadmap for understanding the multicellular compartmentation of specialized metabolism.</title>
        <authorList>
            <person name="Sun S."/>
            <person name="Shen X."/>
            <person name="Li Y."/>
            <person name="Li Y."/>
            <person name="Wang S."/>
            <person name="Li R."/>
            <person name="Zhang H."/>
            <person name="Shen G."/>
            <person name="Guo B."/>
            <person name="Wei J."/>
            <person name="Xu J."/>
            <person name="St-Pierre B."/>
            <person name="Chen S."/>
            <person name="Sun C."/>
        </authorList>
    </citation>
    <scope>NUCLEOTIDE SEQUENCE [LARGE SCALE GENOMIC DNA]</scope>
</reference>
<proteinExistence type="predicted"/>
<organism evidence="1 2">
    <name type="scientific">Catharanthus roseus</name>
    <name type="common">Madagascar periwinkle</name>
    <name type="synonym">Vinca rosea</name>
    <dbReference type="NCBI Taxonomy" id="4058"/>
    <lineage>
        <taxon>Eukaryota</taxon>
        <taxon>Viridiplantae</taxon>
        <taxon>Streptophyta</taxon>
        <taxon>Embryophyta</taxon>
        <taxon>Tracheophyta</taxon>
        <taxon>Spermatophyta</taxon>
        <taxon>Magnoliopsida</taxon>
        <taxon>eudicotyledons</taxon>
        <taxon>Gunneridae</taxon>
        <taxon>Pentapetalae</taxon>
        <taxon>asterids</taxon>
        <taxon>lamiids</taxon>
        <taxon>Gentianales</taxon>
        <taxon>Apocynaceae</taxon>
        <taxon>Rauvolfioideae</taxon>
        <taxon>Vinceae</taxon>
        <taxon>Catharanthinae</taxon>
        <taxon>Catharanthus</taxon>
    </lineage>
</organism>
<keyword evidence="2" id="KW-1185">Reference proteome</keyword>
<accession>A0ACC0AJ34</accession>
<protein>
    <submittedName>
        <fullName evidence="1">Uncharacterized protein</fullName>
    </submittedName>
</protein>